<gene>
    <name evidence="2" type="ORF">EYZ11_012226</name>
</gene>
<feature type="compositionally biased region" description="Acidic residues" evidence="1">
    <location>
        <begin position="394"/>
        <end position="405"/>
    </location>
</feature>
<evidence type="ECO:0000313" key="2">
    <source>
        <dbReference type="EMBL" id="THC88328.1"/>
    </source>
</evidence>
<dbReference type="AlphaFoldDB" id="A0A4S3J2W1"/>
<keyword evidence="3" id="KW-1185">Reference proteome</keyword>
<dbReference type="STRING" id="1220188.A0A4S3J2W1"/>
<feature type="compositionally biased region" description="Basic and acidic residues" evidence="1">
    <location>
        <begin position="366"/>
        <end position="382"/>
    </location>
</feature>
<organism evidence="2 3">
    <name type="scientific">Aspergillus tanneri</name>
    <dbReference type="NCBI Taxonomy" id="1220188"/>
    <lineage>
        <taxon>Eukaryota</taxon>
        <taxon>Fungi</taxon>
        <taxon>Dikarya</taxon>
        <taxon>Ascomycota</taxon>
        <taxon>Pezizomycotina</taxon>
        <taxon>Eurotiomycetes</taxon>
        <taxon>Eurotiomycetidae</taxon>
        <taxon>Eurotiales</taxon>
        <taxon>Aspergillaceae</taxon>
        <taxon>Aspergillus</taxon>
        <taxon>Aspergillus subgen. Circumdati</taxon>
    </lineage>
</organism>
<sequence>MEPNHANDNTIPPWVAQLTEHLTAQITQQVNEQNRLQSEAMQLRIQQLESLVQASRTPSTTEGSSSSQGNPHTIADTVNDSTNVNILTPGHTEAQTLVEALRSTKTKLPDPPLFGGNRSDWPAWRMTMINKLHKDGHTIGDQQSQLNYVYARLEKNAWRNVTTYVRESQGGRAGPHDLLNYLNRIYGDTNLAARAALRLENLRQGENTSWSKFLPLFEREFADAEAITWPENSKHRGVPATFNETIDRLNEISLDHEIYDLEPPVKQAPGAPTQAQNDHDAMEWTPTGVKINAVKPRPPITNPDGYPSTRPEDRDLLGKRAKWMPVEEINQRRVEKRCIRCGRSGCWLNRCPLKAAVNPAHQQRSYPREPRVSTTTLKDRPPRRVTFATVEETPTSDEEVLSENE</sequence>
<evidence type="ECO:0008006" key="4">
    <source>
        <dbReference type="Google" id="ProtNLM"/>
    </source>
</evidence>
<dbReference type="Proteomes" id="UP000308092">
    <property type="component" value="Unassembled WGS sequence"/>
</dbReference>
<comment type="caution">
    <text evidence="2">The sequence shown here is derived from an EMBL/GenBank/DDBJ whole genome shotgun (WGS) entry which is preliminary data.</text>
</comment>
<evidence type="ECO:0000256" key="1">
    <source>
        <dbReference type="SAM" id="MobiDB-lite"/>
    </source>
</evidence>
<reference evidence="2 3" key="1">
    <citation type="submission" date="2019-03" db="EMBL/GenBank/DDBJ databases">
        <title>The genome sequence of a newly discovered highly antifungal drug resistant Aspergillus species, Aspergillus tanneri NIH 1004.</title>
        <authorList>
            <person name="Mounaud S."/>
            <person name="Singh I."/>
            <person name="Joardar V."/>
            <person name="Pakala S."/>
            <person name="Pakala S."/>
            <person name="Venepally P."/>
            <person name="Hoover J."/>
            <person name="Nierman W."/>
            <person name="Chung J."/>
            <person name="Losada L."/>
        </authorList>
    </citation>
    <scope>NUCLEOTIDE SEQUENCE [LARGE SCALE GENOMIC DNA]</scope>
    <source>
        <strain evidence="2 3">NIH1004</strain>
    </source>
</reference>
<evidence type="ECO:0000313" key="3">
    <source>
        <dbReference type="Proteomes" id="UP000308092"/>
    </source>
</evidence>
<dbReference type="VEuPathDB" id="FungiDB:EYZ11_012226"/>
<feature type="region of interest" description="Disordered" evidence="1">
    <location>
        <begin position="358"/>
        <end position="405"/>
    </location>
</feature>
<accession>A0A4S3J2W1</accession>
<feature type="region of interest" description="Disordered" evidence="1">
    <location>
        <begin position="53"/>
        <end position="78"/>
    </location>
</feature>
<feature type="region of interest" description="Disordered" evidence="1">
    <location>
        <begin position="294"/>
        <end position="313"/>
    </location>
</feature>
<dbReference type="EMBL" id="SOSA01000874">
    <property type="protein sequence ID" value="THC88328.1"/>
    <property type="molecule type" value="Genomic_DNA"/>
</dbReference>
<name>A0A4S3J2W1_9EURO</name>
<protein>
    <recommendedName>
        <fullName evidence="4">Retrotransposon gag domain-containing protein</fullName>
    </recommendedName>
</protein>
<proteinExistence type="predicted"/>